<dbReference type="AlphaFoldDB" id="A0A1M6S3I9"/>
<proteinExistence type="predicted"/>
<keyword evidence="3" id="KW-1185">Reference proteome</keyword>
<name>A0A1M6S3I9_9FIRM</name>
<reference evidence="2 3" key="1">
    <citation type="submission" date="2016-11" db="EMBL/GenBank/DDBJ databases">
        <authorList>
            <person name="Jaros S."/>
            <person name="Januszkiewicz K."/>
            <person name="Wedrychowicz H."/>
        </authorList>
    </citation>
    <scope>NUCLEOTIDE SEQUENCE [LARGE SCALE GENOMIC DNA]</scope>
    <source>
        <strain evidence="2 3">DSM 14501</strain>
    </source>
</reference>
<protein>
    <submittedName>
        <fullName evidence="2">YceG-like family protein</fullName>
    </submittedName>
</protein>
<sequence>MNKQGKIFTYIGMFVIGIILTITGLMNIVRPVVKYVDYTDAQIKQKARELGMVELKEVIEMNTEKINSNKQSSGNVENKDTYKSNSKNNSFKEYVLFKIYKGESSQDIINRLYKEGIIDDKESFTKLVAKKKAGRYLVYGTYKLYKGMDYEEIIKILTGK</sequence>
<keyword evidence="1" id="KW-1133">Transmembrane helix</keyword>
<evidence type="ECO:0000313" key="2">
    <source>
        <dbReference type="EMBL" id="SHK39414.1"/>
    </source>
</evidence>
<evidence type="ECO:0000313" key="3">
    <source>
        <dbReference type="Proteomes" id="UP000184082"/>
    </source>
</evidence>
<dbReference type="STRING" id="1121266.SAMN02745883_01951"/>
<gene>
    <name evidence="2" type="ORF">SAMN02745883_01951</name>
</gene>
<evidence type="ECO:0000256" key="1">
    <source>
        <dbReference type="SAM" id="Phobius"/>
    </source>
</evidence>
<accession>A0A1M6S3I9</accession>
<keyword evidence="1" id="KW-0472">Membrane</keyword>
<keyword evidence="1" id="KW-0812">Transmembrane</keyword>
<dbReference type="Gene3D" id="3.30.1490.480">
    <property type="entry name" value="Endolytic murein transglycosylase"/>
    <property type="match status" value="1"/>
</dbReference>
<organism evidence="2 3">
    <name type="scientific">Caminicella sporogenes DSM 14501</name>
    <dbReference type="NCBI Taxonomy" id="1121266"/>
    <lineage>
        <taxon>Bacteria</taxon>
        <taxon>Bacillati</taxon>
        <taxon>Bacillota</taxon>
        <taxon>Clostridia</taxon>
        <taxon>Peptostreptococcales</taxon>
        <taxon>Caminicellaceae</taxon>
        <taxon>Caminicella</taxon>
    </lineage>
</organism>
<dbReference type="Proteomes" id="UP000184082">
    <property type="component" value="Unassembled WGS sequence"/>
</dbReference>
<dbReference type="EMBL" id="FRAJ01000016">
    <property type="protein sequence ID" value="SHK39414.1"/>
    <property type="molecule type" value="Genomic_DNA"/>
</dbReference>
<dbReference type="RefSeq" id="WP_072968029.1">
    <property type="nucleotide sequence ID" value="NZ_FRAJ01000016.1"/>
</dbReference>
<feature type="transmembrane region" description="Helical" evidence="1">
    <location>
        <begin position="7"/>
        <end position="29"/>
    </location>
</feature>